<feature type="transmembrane region" description="Helical" evidence="7">
    <location>
        <begin position="119"/>
        <end position="141"/>
    </location>
</feature>
<evidence type="ECO:0000313" key="9">
    <source>
        <dbReference type="Proteomes" id="UP000311713"/>
    </source>
</evidence>
<dbReference type="CDD" id="cd06173">
    <property type="entry name" value="MFS_MefA_like"/>
    <property type="match status" value="1"/>
</dbReference>
<dbReference type="Proteomes" id="UP000311713">
    <property type="component" value="Unassembled WGS sequence"/>
</dbReference>
<keyword evidence="9" id="KW-1185">Reference proteome</keyword>
<dbReference type="AlphaFoldDB" id="A0A5C4V3F5"/>
<sequence>MKLDSQPERAPVLRELRGLLRGTGFRQLLTVRLLSQFADGVFQIGLATYVVFAPEQETSPGDIAAAMAVLLLPYSLLGPFAGVLLDRWRRRQVLFYGNLLRCGLVAASCTLILGGAPDWLFYLSALLVTAVNRFILAGLSAALPRVVEREQLVVANSLSPTAGTLAATVGGGGAFLVQLLANSQGAQDTLALLLAAAIYLLAGFSALRMGRDQLGPDDDALAHDLRAALVTTGRGLLGGLRHLGQRRTAAGALAGVGMMRFSYGALLVTVLMLCRYSWDDGGDEGVALLGIAVGVSGAGFFVAAVLTPWLVTRLGQLGWYVCCALAASVLVPALGLSFQPAPMLVAAFVLGFVSQSAKIVTDTVVQSSVSDTFRGRVFALYDMLYNIAFVGAAGVAALILPSDGRSPALLCLVSLVYLLTAALIHRLRRAVSRETAPPRGTATSRETSTSREAATGDATAAS</sequence>
<reference evidence="8 9" key="1">
    <citation type="submission" date="2019-06" db="EMBL/GenBank/DDBJ databases">
        <title>Draft genome of Streptomyces sedi sp. JCM16909.</title>
        <authorList>
            <person name="Klykleung N."/>
            <person name="Tanasupawat S."/>
            <person name="Kudo T."/>
            <person name="Yuki M."/>
            <person name="Ohkuma M."/>
        </authorList>
    </citation>
    <scope>NUCLEOTIDE SEQUENCE [LARGE SCALE GENOMIC DNA]</scope>
    <source>
        <strain evidence="8 9">JCM 16909</strain>
    </source>
</reference>
<feature type="transmembrane region" description="Helical" evidence="7">
    <location>
        <begin position="285"/>
        <end position="310"/>
    </location>
</feature>
<dbReference type="Gene3D" id="1.20.1250.20">
    <property type="entry name" value="MFS general substrate transporter like domains"/>
    <property type="match status" value="1"/>
</dbReference>
<comment type="subcellular location">
    <subcellularLocation>
        <location evidence="1">Cell membrane</location>
        <topology evidence="1">Multi-pass membrane protein</topology>
    </subcellularLocation>
</comment>
<feature type="region of interest" description="Disordered" evidence="6">
    <location>
        <begin position="434"/>
        <end position="462"/>
    </location>
</feature>
<feature type="transmembrane region" description="Helical" evidence="7">
    <location>
        <begin position="93"/>
        <end position="113"/>
    </location>
</feature>
<feature type="transmembrane region" description="Helical" evidence="7">
    <location>
        <begin position="153"/>
        <end position="177"/>
    </location>
</feature>
<organism evidence="8 9">
    <name type="scientific">Streptomyces sedi</name>
    <dbReference type="NCBI Taxonomy" id="555059"/>
    <lineage>
        <taxon>Bacteria</taxon>
        <taxon>Bacillati</taxon>
        <taxon>Actinomycetota</taxon>
        <taxon>Actinomycetes</taxon>
        <taxon>Kitasatosporales</taxon>
        <taxon>Streptomycetaceae</taxon>
        <taxon>Streptomyces</taxon>
    </lineage>
</organism>
<dbReference type="SUPFAM" id="SSF103473">
    <property type="entry name" value="MFS general substrate transporter"/>
    <property type="match status" value="1"/>
</dbReference>
<evidence type="ECO:0000256" key="4">
    <source>
        <dbReference type="ARBA" id="ARBA00022989"/>
    </source>
</evidence>
<evidence type="ECO:0000256" key="2">
    <source>
        <dbReference type="ARBA" id="ARBA00022475"/>
    </source>
</evidence>
<feature type="transmembrane region" description="Helical" evidence="7">
    <location>
        <begin position="63"/>
        <end position="86"/>
    </location>
</feature>
<gene>
    <name evidence="8" type="ORF">FH715_12650</name>
</gene>
<dbReference type="PANTHER" id="PTHR23513">
    <property type="entry name" value="INTEGRAL MEMBRANE EFFLUX PROTEIN-RELATED"/>
    <property type="match status" value="1"/>
</dbReference>
<dbReference type="GO" id="GO:0005886">
    <property type="term" value="C:plasma membrane"/>
    <property type="evidence" value="ECO:0007669"/>
    <property type="project" value="UniProtKB-SubCell"/>
</dbReference>
<keyword evidence="5 7" id="KW-0472">Membrane</keyword>
<keyword evidence="3 7" id="KW-0812">Transmembrane</keyword>
<accession>A0A5C4V3F5</accession>
<dbReference type="OrthoDB" id="3688258at2"/>
<proteinExistence type="predicted"/>
<dbReference type="RefSeq" id="WP_139644548.1">
    <property type="nucleotide sequence ID" value="NZ_BAAAZS010000034.1"/>
</dbReference>
<dbReference type="Pfam" id="PF07690">
    <property type="entry name" value="MFS_1"/>
    <property type="match status" value="1"/>
</dbReference>
<feature type="transmembrane region" description="Helical" evidence="7">
    <location>
        <begin position="29"/>
        <end position="51"/>
    </location>
</feature>
<evidence type="ECO:0000256" key="7">
    <source>
        <dbReference type="SAM" id="Phobius"/>
    </source>
</evidence>
<feature type="compositionally biased region" description="Low complexity" evidence="6">
    <location>
        <begin position="441"/>
        <end position="455"/>
    </location>
</feature>
<dbReference type="InterPro" id="IPR011701">
    <property type="entry name" value="MFS"/>
</dbReference>
<evidence type="ECO:0000256" key="3">
    <source>
        <dbReference type="ARBA" id="ARBA00022692"/>
    </source>
</evidence>
<dbReference type="PANTHER" id="PTHR23513:SF17">
    <property type="entry name" value="MEMBRANE PROTEIN"/>
    <property type="match status" value="1"/>
</dbReference>
<keyword evidence="4 7" id="KW-1133">Transmembrane helix</keyword>
<feature type="transmembrane region" description="Helical" evidence="7">
    <location>
        <begin position="377"/>
        <end position="400"/>
    </location>
</feature>
<keyword evidence="2" id="KW-1003">Cell membrane</keyword>
<name>A0A5C4V3F5_9ACTN</name>
<feature type="transmembrane region" description="Helical" evidence="7">
    <location>
        <begin position="317"/>
        <end position="338"/>
    </location>
</feature>
<evidence type="ECO:0000256" key="1">
    <source>
        <dbReference type="ARBA" id="ARBA00004651"/>
    </source>
</evidence>
<feature type="transmembrane region" description="Helical" evidence="7">
    <location>
        <begin position="189"/>
        <end position="207"/>
    </location>
</feature>
<feature type="transmembrane region" description="Helical" evidence="7">
    <location>
        <begin position="406"/>
        <end position="424"/>
    </location>
</feature>
<feature type="transmembrane region" description="Helical" evidence="7">
    <location>
        <begin position="250"/>
        <end position="273"/>
    </location>
</feature>
<dbReference type="EMBL" id="VDGT01000008">
    <property type="protein sequence ID" value="TNM30205.1"/>
    <property type="molecule type" value="Genomic_DNA"/>
</dbReference>
<dbReference type="GO" id="GO:0022857">
    <property type="term" value="F:transmembrane transporter activity"/>
    <property type="evidence" value="ECO:0007669"/>
    <property type="project" value="InterPro"/>
</dbReference>
<evidence type="ECO:0000256" key="5">
    <source>
        <dbReference type="ARBA" id="ARBA00023136"/>
    </source>
</evidence>
<comment type="caution">
    <text evidence="8">The sequence shown here is derived from an EMBL/GenBank/DDBJ whole genome shotgun (WGS) entry which is preliminary data.</text>
</comment>
<dbReference type="InterPro" id="IPR036259">
    <property type="entry name" value="MFS_trans_sf"/>
</dbReference>
<protein>
    <submittedName>
        <fullName evidence="8">MFS transporter</fullName>
    </submittedName>
</protein>
<evidence type="ECO:0000313" key="8">
    <source>
        <dbReference type="EMBL" id="TNM30205.1"/>
    </source>
</evidence>
<evidence type="ECO:0000256" key="6">
    <source>
        <dbReference type="SAM" id="MobiDB-lite"/>
    </source>
</evidence>
<feature type="transmembrane region" description="Helical" evidence="7">
    <location>
        <begin position="344"/>
        <end position="365"/>
    </location>
</feature>